<name>A0A045IIP2_MYCTX</name>
<dbReference type="EMBL" id="JAGIZI010000012">
    <property type="protein sequence ID" value="MBP0683365.1"/>
    <property type="molecule type" value="Genomic_DNA"/>
</dbReference>
<dbReference type="Proteomes" id="UP000046947">
    <property type="component" value="Unassembled WGS sequence"/>
</dbReference>
<evidence type="ECO:0000313" key="2">
    <source>
        <dbReference type="EMBL" id="CFR70446.1"/>
    </source>
</evidence>
<protein>
    <submittedName>
        <fullName evidence="7">Three-Cys-motif partner protein TcmP</fullName>
    </submittedName>
</protein>
<dbReference type="AlphaFoldDB" id="A0A045IIP2"/>
<dbReference type="Proteomes" id="UP000038802">
    <property type="component" value="Unassembled WGS sequence"/>
</dbReference>
<evidence type="ECO:0000313" key="9">
    <source>
        <dbReference type="EMBL" id="VCU51016.1"/>
    </source>
</evidence>
<dbReference type="EMBL" id="CSAE01000634">
    <property type="protein sequence ID" value="COW67598.1"/>
    <property type="molecule type" value="Genomic_DNA"/>
</dbReference>
<dbReference type="Proteomes" id="UP000671119">
    <property type="component" value="Unassembled WGS sequence"/>
</dbReference>
<evidence type="ECO:0000313" key="18">
    <source>
        <dbReference type="Proteomes" id="UP000671119"/>
    </source>
</evidence>
<evidence type="ECO:0000313" key="4">
    <source>
        <dbReference type="EMBL" id="CKR60851.1"/>
    </source>
</evidence>
<evidence type="ECO:0000313" key="3">
    <source>
        <dbReference type="EMBL" id="CKQ98238.1"/>
    </source>
</evidence>
<dbReference type="Proteomes" id="UP000300237">
    <property type="component" value="Chromosome"/>
</dbReference>
<sequence length="330" mass="38129">MAREWSYWTRNKLEILAGYLPAFNRASQTSRERIYLDLMAGQPENIDRDMGEKFDGSSLIAMKADPPFTRLRFCELNPLASELDVALRTRFPGDGRYRVVAGDSNVTIDETLAELGPWRWAPTFAFIDQQAAEVHWETINKVAAFRQNPRNLKTELWMLMSPTMIARGVKGTNAELFIEQVTRMYGDADWKRIQAARWRHHLTAPAYRAEMVNLMRVKLEYELGYKYSHRIPMQMHNKVTIFDMVFATDHWAGDAIMCHLYNRAAQKEPEMMRQAKSAKQQKESEDRGEMGLFSVGELAVQDSNAGQILWAPSPTWDPRARGWWSEDPGF</sequence>
<dbReference type="STRING" id="115862.BBG46_14250"/>
<evidence type="ECO:0000313" key="14">
    <source>
        <dbReference type="Proteomes" id="UP000049023"/>
    </source>
</evidence>
<evidence type="ECO:0000313" key="7">
    <source>
        <dbReference type="EMBL" id="MBP0683365.1"/>
    </source>
</evidence>
<dbReference type="EMBL" id="LWDQ01000001">
    <property type="protein sequence ID" value="OMH60676.1"/>
    <property type="molecule type" value="Genomic_DNA"/>
</dbReference>
<accession>A0A045IIP2</accession>
<dbReference type="EMBL" id="CNFT01000066">
    <property type="protein sequence ID" value="CKQ98238.1"/>
    <property type="molecule type" value="Genomic_DNA"/>
</dbReference>
<reference evidence="9 17" key="5">
    <citation type="submission" date="2018-08" db="EMBL/GenBank/DDBJ databases">
        <authorList>
            <person name="Fokvardsen B D."/>
            <person name="Norman A."/>
        </authorList>
    </citation>
    <scope>NUCLEOTIDE SEQUENCE [LARGE SCALE GENOMIC DNA]</scope>
    <source>
        <strain evidence="9 17">DKC2</strain>
    </source>
</reference>
<evidence type="ECO:0000313" key="10">
    <source>
        <dbReference type="Proteomes" id="UP000038802"/>
    </source>
</evidence>
<evidence type="ECO:0000313" key="8">
    <source>
        <dbReference type="EMBL" id="OMH60676.1"/>
    </source>
</evidence>
<reference evidence="7 18" key="6">
    <citation type="submission" date="2021-03" db="EMBL/GenBank/DDBJ databases">
        <title>Whole Genome Sequencing of Mycobacterium tuberculosis clinical isolates from Arunachal Pradesh, India.</title>
        <authorList>
            <person name="Singh S."/>
            <person name="Mudliar S.R."/>
            <person name="Kulsum U."/>
            <person name="Rufai S.B."/>
            <person name="Singh P.K."/>
            <person name="Umpo M."/>
            <person name="Nyori M."/>
        </authorList>
    </citation>
    <scope>NUCLEOTIDE SEQUENCE [LARGE SCALE GENOMIC DNA]</scope>
    <source>
        <strain evidence="7 18">OMICS/BPL/0142/20/SP</strain>
    </source>
</reference>
<evidence type="ECO:0000313" key="16">
    <source>
        <dbReference type="Proteomes" id="UP000189452"/>
    </source>
</evidence>
<dbReference type="Proteomes" id="UP000049023">
    <property type="component" value="Unassembled WGS sequence"/>
</dbReference>
<proteinExistence type="predicted"/>
<reference evidence="5" key="2">
    <citation type="submission" date="2015-03" db="EMBL/GenBank/DDBJ databases">
        <authorList>
            <person name="Murphy D."/>
        </authorList>
    </citation>
    <scope>NUCLEOTIDE SEQUENCE [LARGE SCALE GENOMIC DNA]</scope>
    <source>
        <strain evidence="5">K00500041</strain>
    </source>
</reference>
<dbReference type="RefSeq" id="WP_003899456.1">
    <property type="nucleotide sequence ID" value="NZ_AP017901.1"/>
</dbReference>
<evidence type="ECO:0000313" key="12">
    <source>
        <dbReference type="Proteomes" id="UP000046947"/>
    </source>
</evidence>
<evidence type="ECO:0000313" key="11">
    <source>
        <dbReference type="Proteomes" id="UP000046680"/>
    </source>
</evidence>
<dbReference type="InterPro" id="IPR031009">
    <property type="entry name" value="Tcm_partner"/>
</dbReference>
<dbReference type="EMBL" id="CFOH01000589">
    <property type="protein sequence ID" value="CFE62126.1"/>
    <property type="molecule type" value="Genomic_DNA"/>
</dbReference>
<reference evidence="8 16" key="4">
    <citation type="submission" date="2017-02" db="EMBL/GenBank/DDBJ databases">
        <title>Protein polymorphisms may explain contrasting epidemiological fitness of two variants of a multidrug-resistant Mycobacterium tuberculosis strain.</title>
        <authorList>
            <person name="Bigi M.M."/>
            <person name="Lopez B."/>
            <person name="Blanco F.C."/>
            <person name="Sasiain M.C."/>
            <person name="De La Barrera S."/>
            <person name="Ritacco V."/>
            <person name="Bigi F."/>
            <person name="Soria M.A."/>
        </authorList>
    </citation>
    <scope>NUCLEOTIDE SEQUENCE [LARGE SCALE GENOMIC DNA]</scope>
    <source>
        <strain evidence="8 16">6548</strain>
    </source>
</reference>
<dbReference type="Proteomes" id="UP000048600">
    <property type="component" value="Unassembled WGS sequence"/>
</dbReference>
<dbReference type="EMBL" id="CNFU01000317">
    <property type="protein sequence ID" value="CKR60851.1"/>
    <property type="molecule type" value="Genomic_DNA"/>
</dbReference>
<organism evidence="8 16">
    <name type="scientific">Mycobacterium tuberculosis</name>
    <dbReference type="NCBI Taxonomy" id="1773"/>
    <lineage>
        <taxon>Bacteria</taxon>
        <taxon>Bacillati</taxon>
        <taxon>Actinomycetota</taxon>
        <taxon>Actinomycetes</taxon>
        <taxon>Mycobacteriales</taxon>
        <taxon>Mycobacteriaceae</taxon>
        <taxon>Mycobacterium</taxon>
        <taxon>Mycobacterium tuberculosis complex</taxon>
    </lineage>
</organism>
<dbReference type="Proteomes" id="UP000046680">
    <property type="component" value="Unassembled WGS sequence"/>
</dbReference>
<dbReference type="EMBL" id="CGCX01000232">
    <property type="protein sequence ID" value="CFR70446.1"/>
    <property type="molecule type" value="Genomic_DNA"/>
</dbReference>
<dbReference type="NCBIfam" id="TIGR04474">
    <property type="entry name" value="tcm_partner"/>
    <property type="match status" value="1"/>
</dbReference>
<dbReference type="PATRIC" id="fig|1773.2322.peg.2925"/>
<dbReference type="Proteomes" id="UP000189452">
    <property type="component" value="Chromosome"/>
</dbReference>
<evidence type="ECO:0000313" key="1">
    <source>
        <dbReference type="EMBL" id="CFE62126.1"/>
    </source>
</evidence>
<evidence type="ECO:0000313" key="13">
    <source>
        <dbReference type="Proteomes" id="UP000048600"/>
    </source>
</evidence>
<dbReference type="Proteomes" id="UP000050164">
    <property type="component" value="Unassembled WGS sequence"/>
</dbReference>
<reference evidence="10 11" key="1">
    <citation type="submission" date="2015-03" db="EMBL/GenBank/DDBJ databases">
        <authorList>
            <consortium name="Pathogen Informatics"/>
        </authorList>
    </citation>
    <scope>NUCLEOTIDE SEQUENCE [LARGE SCALE GENOMIC DNA]</scope>
    <source>
        <strain evidence="3 15">Bir 185</strain>
        <strain evidence="4 14">Bir 187</strain>
        <strain evidence="2 11">C09601061</strain>
        <strain evidence="1 12">H09601792</strain>
        <strain evidence="10">K00500041</strain>
        <strain evidence="6 13">P00601463</strain>
    </source>
</reference>
<evidence type="ECO:0000313" key="15">
    <source>
        <dbReference type="Proteomes" id="UP000050164"/>
    </source>
</evidence>
<gene>
    <name evidence="8" type="ORF">A4S10_02860</name>
    <name evidence="9" type="ORF">DKC2_2873</name>
    <name evidence="2" type="ORF">ERS007657_00886</name>
    <name evidence="1" type="ORF">ERS007688_03019</name>
    <name evidence="5" type="ORF">ERS007703_04030</name>
    <name evidence="6" type="ORF">ERS007741_03828</name>
    <name evidence="3" type="ORF">ERS027659_00495</name>
    <name evidence="4" type="ORF">ERS027661_01745</name>
    <name evidence="7" type="ORF">J8J21_09555</name>
</gene>
<dbReference type="EMBL" id="CHKL01000644">
    <property type="protein sequence ID" value="COX11259.1"/>
    <property type="molecule type" value="Genomic_DNA"/>
</dbReference>
<dbReference type="OMA" id="GYSITHR"/>
<reference evidence="8 16" key="3">
    <citation type="submission" date="2016-04" db="EMBL/GenBank/DDBJ databases">
        <authorList>
            <person name="Bigi M."/>
            <person name="Bigi F."/>
            <person name="Soria M.A."/>
        </authorList>
    </citation>
    <scope>NUCLEOTIDE SEQUENCE [LARGE SCALE GENOMIC DNA]</scope>
    <source>
        <strain evidence="8 16">6548</strain>
    </source>
</reference>
<evidence type="ECO:0000313" key="17">
    <source>
        <dbReference type="Proteomes" id="UP000300237"/>
    </source>
</evidence>
<evidence type="ECO:0000313" key="5">
    <source>
        <dbReference type="EMBL" id="COW67598.1"/>
    </source>
</evidence>
<evidence type="ECO:0000313" key="6">
    <source>
        <dbReference type="EMBL" id="COX11259.1"/>
    </source>
</evidence>
<dbReference type="EMBL" id="LR027516">
    <property type="protein sequence ID" value="VCU51016.1"/>
    <property type="molecule type" value="Genomic_DNA"/>
</dbReference>